<evidence type="ECO:0000259" key="5">
    <source>
        <dbReference type="PROSITE" id="PS50977"/>
    </source>
</evidence>
<dbReference type="PATRIC" id="fig|1318628.3.peg.576"/>
<dbReference type="EMBL" id="ASAD01000006">
    <property type="protein sequence ID" value="EON93612.1"/>
    <property type="molecule type" value="Genomic_DNA"/>
</dbReference>
<organism evidence="6 7">
    <name type="scientific">Marinobacter lipolyticus SM19</name>
    <dbReference type="NCBI Taxonomy" id="1318628"/>
    <lineage>
        <taxon>Bacteria</taxon>
        <taxon>Pseudomonadati</taxon>
        <taxon>Pseudomonadota</taxon>
        <taxon>Gammaproteobacteria</taxon>
        <taxon>Pseudomonadales</taxon>
        <taxon>Marinobacteraceae</taxon>
        <taxon>Marinobacter</taxon>
    </lineage>
</organism>
<dbReference type="PRINTS" id="PR00455">
    <property type="entry name" value="HTHTETR"/>
</dbReference>
<keyword evidence="1" id="KW-0805">Transcription regulation</keyword>
<dbReference type="SUPFAM" id="SSF46689">
    <property type="entry name" value="Homeodomain-like"/>
    <property type="match status" value="1"/>
</dbReference>
<feature type="DNA-binding region" description="H-T-H motif" evidence="4">
    <location>
        <begin position="42"/>
        <end position="61"/>
    </location>
</feature>
<dbReference type="Pfam" id="PF17929">
    <property type="entry name" value="TetR_C_34"/>
    <property type="match status" value="1"/>
</dbReference>
<reference evidence="6 7" key="1">
    <citation type="journal article" date="2013" name="Genome Announc.">
        <title>Draft Genome Sequence of the Moderately Halophilic Bacterium Marinobacter lipolyticus Strain SM19.</title>
        <authorList>
            <person name="Papke R.T."/>
            <person name="de la Haba R.R."/>
            <person name="Infante-Dominguez C."/>
            <person name="Perez D."/>
            <person name="Sanchez-Porro C."/>
            <person name="Lapierre P."/>
            <person name="Ventosa A."/>
        </authorList>
    </citation>
    <scope>NUCLEOTIDE SEQUENCE [LARGE SCALE GENOMIC DNA]</scope>
    <source>
        <strain evidence="6 7">SM19</strain>
    </source>
</reference>
<dbReference type="OrthoDB" id="63332at2"/>
<dbReference type="InterPro" id="IPR001647">
    <property type="entry name" value="HTH_TetR"/>
</dbReference>
<dbReference type="Pfam" id="PF00440">
    <property type="entry name" value="TetR_N"/>
    <property type="match status" value="1"/>
</dbReference>
<dbReference type="STRING" id="1318628.MARLIPOL_02865"/>
<evidence type="ECO:0000313" key="7">
    <source>
        <dbReference type="Proteomes" id="UP000016540"/>
    </source>
</evidence>
<dbReference type="RefSeq" id="WP_012136572.1">
    <property type="nucleotide sequence ID" value="NZ_KE007306.1"/>
</dbReference>
<dbReference type="eggNOG" id="COG1309">
    <property type="taxonomic scope" value="Bacteria"/>
</dbReference>
<dbReference type="HOGENOM" id="CLU_092792_0_0_6"/>
<proteinExistence type="predicted"/>
<dbReference type="GO" id="GO:0000976">
    <property type="term" value="F:transcription cis-regulatory region binding"/>
    <property type="evidence" value="ECO:0007669"/>
    <property type="project" value="TreeGrafter"/>
</dbReference>
<dbReference type="InterPro" id="IPR041483">
    <property type="entry name" value="TetR_C_34"/>
</dbReference>
<keyword evidence="2 4" id="KW-0238">DNA-binding</keyword>
<keyword evidence="7" id="KW-1185">Reference proteome</keyword>
<dbReference type="PROSITE" id="PS50977">
    <property type="entry name" value="HTH_TETR_2"/>
    <property type="match status" value="1"/>
</dbReference>
<comment type="caution">
    <text evidence="6">The sequence shown here is derived from an EMBL/GenBank/DDBJ whole genome shotgun (WGS) entry which is preliminary data.</text>
</comment>
<dbReference type="Gene3D" id="1.10.357.10">
    <property type="entry name" value="Tetracycline Repressor, domain 2"/>
    <property type="match status" value="1"/>
</dbReference>
<feature type="domain" description="HTH tetR-type" evidence="5">
    <location>
        <begin position="19"/>
        <end position="79"/>
    </location>
</feature>
<dbReference type="GO" id="GO:0003700">
    <property type="term" value="F:DNA-binding transcription factor activity"/>
    <property type="evidence" value="ECO:0007669"/>
    <property type="project" value="TreeGrafter"/>
</dbReference>
<dbReference type="PANTHER" id="PTHR30055">
    <property type="entry name" value="HTH-TYPE TRANSCRIPTIONAL REGULATOR RUTR"/>
    <property type="match status" value="1"/>
</dbReference>
<dbReference type="InterPro" id="IPR009057">
    <property type="entry name" value="Homeodomain-like_sf"/>
</dbReference>
<evidence type="ECO:0000313" key="6">
    <source>
        <dbReference type="EMBL" id="EON93612.1"/>
    </source>
</evidence>
<keyword evidence="3" id="KW-0804">Transcription</keyword>
<evidence type="ECO:0000256" key="2">
    <source>
        <dbReference type="ARBA" id="ARBA00023125"/>
    </source>
</evidence>
<sequence length="212" mass="23866">MKSRLCGGKKRARTEAEKITREQQILDAAAELFVSRRYDQLTLADVAAASGLTKAALYRYFRSKELLFIAVYQRAFNALVQDAQSREAINLPDDLADLLIAHPLFCSLNAILHIALETGLTEQEARNFKLFLLEQSRLLAEPIKSASGRDEAACFQFLMQCQQALIGCWHMTHPPEAARKAMEQPPLTVFKMAFEPTLRNHLQALNDAFQKG</sequence>
<dbReference type="Proteomes" id="UP000016540">
    <property type="component" value="Unassembled WGS sequence"/>
</dbReference>
<dbReference type="AlphaFoldDB" id="R8B4U8"/>
<dbReference type="PANTHER" id="PTHR30055:SF234">
    <property type="entry name" value="HTH-TYPE TRANSCRIPTIONAL REGULATOR BETI"/>
    <property type="match status" value="1"/>
</dbReference>
<name>R8B4U8_9GAMM</name>
<evidence type="ECO:0000256" key="1">
    <source>
        <dbReference type="ARBA" id="ARBA00023015"/>
    </source>
</evidence>
<protein>
    <submittedName>
        <fullName evidence="6">TetR family transcriptional regulator</fullName>
    </submittedName>
</protein>
<dbReference type="InterPro" id="IPR050109">
    <property type="entry name" value="HTH-type_TetR-like_transc_reg"/>
</dbReference>
<gene>
    <name evidence="6" type="ORF">MARLIPOL_02865</name>
</gene>
<evidence type="ECO:0000256" key="3">
    <source>
        <dbReference type="ARBA" id="ARBA00023163"/>
    </source>
</evidence>
<accession>R8B4U8</accession>
<evidence type="ECO:0000256" key="4">
    <source>
        <dbReference type="PROSITE-ProRule" id="PRU00335"/>
    </source>
</evidence>